<protein>
    <submittedName>
        <fullName evidence="2">Uncharacterized protein</fullName>
    </submittedName>
</protein>
<comment type="caution">
    <text evidence="2">The sequence shown here is derived from an EMBL/GenBank/DDBJ whole genome shotgun (WGS) entry which is preliminary data.</text>
</comment>
<dbReference type="Proteomes" id="UP000311382">
    <property type="component" value="Unassembled WGS sequence"/>
</dbReference>
<evidence type="ECO:0000313" key="2">
    <source>
        <dbReference type="EMBL" id="TNY19915.1"/>
    </source>
</evidence>
<reference evidence="2 3" key="1">
    <citation type="submission" date="2019-03" db="EMBL/GenBank/DDBJ databases">
        <title>Rhodosporidium diobovatum UCD-FST 08-225 genome sequencing, assembly, and annotation.</title>
        <authorList>
            <person name="Fakankun I.U."/>
            <person name="Fristensky B."/>
            <person name="Levin D.B."/>
        </authorList>
    </citation>
    <scope>NUCLEOTIDE SEQUENCE [LARGE SCALE GENOMIC DNA]</scope>
    <source>
        <strain evidence="2 3">UCD-FST 08-225</strain>
    </source>
</reference>
<feature type="region of interest" description="Disordered" evidence="1">
    <location>
        <begin position="29"/>
        <end position="55"/>
    </location>
</feature>
<feature type="compositionally biased region" description="Polar residues" evidence="1">
    <location>
        <begin position="140"/>
        <end position="154"/>
    </location>
</feature>
<keyword evidence="3" id="KW-1185">Reference proteome</keyword>
<feature type="compositionally biased region" description="Basic and acidic residues" evidence="1">
    <location>
        <begin position="36"/>
        <end position="55"/>
    </location>
</feature>
<proteinExistence type="predicted"/>
<dbReference type="EMBL" id="SOZI01000081">
    <property type="protein sequence ID" value="TNY19915.1"/>
    <property type="molecule type" value="Genomic_DNA"/>
</dbReference>
<dbReference type="AlphaFoldDB" id="A0A5C5FTF2"/>
<organism evidence="2 3">
    <name type="scientific">Rhodotorula diobovata</name>
    <dbReference type="NCBI Taxonomy" id="5288"/>
    <lineage>
        <taxon>Eukaryota</taxon>
        <taxon>Fungi</taxon>
        <taxon>Dikarya</taxon>
        <taxon>Basidiomycota</taxon>
        <taxon>Pucciniomycotina</taxon>
        <taxon>Microbotryomycetes</taxon>
        <taxon>Sporidiobolales</taxon>
        <taxon>Sporidiobolaceae</taxon>
        <taxon>Rhodotorula</taxon>
    </lineage>
</organism>
<accession>A0A5C5FTF2</accession>
<sequence length="186" mass="20036">MRRQSKRRACLLYPCVRLLSFLKPQDLSLESSGSRAGREGEPSRKQRVRESGLRGERCARYSNHGAALPSLRLSLRSSRSTLPPCGPLGARSFGGAPASPWLAPLAPRRTTSFHLSVSTHTNALSPSLPFSCGGSASPAVRSQRSRGTLTSAPSVSKWARTRRLRKAMLHCDAWPSGGAGDVARVC</sequence>
<gene>
    <name evidence="2" type="ORF">DMC30DRAFT_399142</name>
</gene>
<name>A0A5C5FTF2_9BASI</name>
<evidence type="ECO:0000313" key="3">
    <source>
        <dbReference type="Proteomes" id="UP000311382"/>
    </source>
</evidence>
<feature type="region of interest" description="Disordered" evidence="1">
    <location>
        <begin position="135"/>
        <end position="154"/>
    </location>
</feature>
<evidence type="ECO:0000256" key="1">
    <source>
        <dbReference type="SAM" id="MobiDB-lite"/>
    </source>
</evidence>